<dbReference type="OrthoDB" id="5404895at2759"/>
<dbReference type="InterPro" id="IPR010318">
    <property type="entry name" value="S-Me-THD_N"/>
</dbReference>
<dbReference type="InterPro" id="IPR008040">
    <property type="entry name" value="Hydant_A_N"/>
</dbReference>
<keyword evidence="6" id="KW-1185">Reference proteome</keyword>
<dbReference type="RefSeq" id="XP_030997155.1">
    <property type="nucleotide sequence ID" value="XM_031138833.1"/>
</dbReference>
<dbReference type="PANTHER" id="PTHR11365">
    <property type="entry name" value="5-OXOPROLINASE RELATED"/>
    <property type="match status" value="1"/>
</dbReference>
<dbReference type="PANTHER" id="PTHR11365:SF10">
    <property type="entry name" value="HYDANTOINASE_OXOPROLINASE"/>
    <property type="match status" value="1"/>
</dbReference>
<dbReference type="Gene3D" id="2.40.390.10">
    <property type="entry name" value="CV3147-like"/>
    <property type="match status" value="1"/>
</dbReference>
<evidence type="ECO:0000313" key="5">
    <source>
        <dbReference type="EMBL" id="TPX15444.1"/>
    </source>
</evidence>
<dbReference type="InParanoid" id="A0A507BA05"/>
<sequence length="998" mass="105711">MSLYRIGVDVGGTNTDAAILDIRAFDNPGRGVLASYKASTTEDITSGIEAAIRAVLGESKVDQSRVLSVTIGTTHFINALVEADARRLDRVAVVRLCGPFTRQIPPFSDFPVGLRSILDGGAYYLDGGLEIDGREIAALDSAQIAKTARQIVDSGIKSVALVGVFSPLDAEGIHEEQCKKMLLQEAPGLSVVCSHDIGPTGLLERENATILNAAILRTGYRVKKGFERAMARLQLSCPLYLSQNDGTLIDADTAAEYPIKTFASGPTNSMTGAAFLAGLDHNKPTSQAGDTDSSEPQILVIDIGGTTTDVCALLPSGFPRQAPGFVEVGGVRTAFSMPEVVSIGLGGGSKVTVNGDSDDDVKVGPASVGHFLKEQAKVFGGPTLTASDIIVAMGKGKLGDASLVKDLPKATVEGARKDIKKLLETVIEKMKVSAAPVHALLVGGGALLVTDQLEGVEECIQPIHQGAANAVGAAIAKVSGTIDTVEILEGKDEKVVIEAARQKAIDLAVQKGAAREHVQIVEVNKMPLQYMHNGAIRIQIRAVGPLSIPDELTPPSSPPLVAAKEDEDADEGVKVSVPNALESTIRPSLHVDLEAYRPDVREGVWYVSEIDLEMMSTGCGVMGTGGGGPTHHEYLKGLHALRTGGKDKMRIISPKSLKDDASVCFGSWYGSPSVINERVSSGLEIPTGLKALMRILGKEKFDGLYIDEIGGGNGMSVFPTAVDFDMPVVDGDAMGRAYPTMYHAIFSVYGYSLTPCVLADACGNTNVVMNTDTPVRLERLLRTAAIELGLGCAVCANPLPGSVIKEYGISNTLSMAWYLGRAVHMASRRKSSIVDAIFDVYSGTLLFSGKIIDVRRYIGGGYTMGAVVLAPLSEEEREGTSNKTKQAAPADKHMVIPFQNEYLYAALCDVDATESSQEVICTVPDLISILGQDGEAIGSQDLRYGLRVSVIGLPAHPLWKTEKGIKVGGPEGFGLKMPVVPIKQVFPESKSVIEEFAQ</sequence>
<comment type="caution">
    <text evidence="5">The sequence shown here is derived from an EMBL/GenBank/DDBJ whole genome shotgun (WGS) entry which is preliminary data.</text>
</comment>
<proteinExistence type="predicted"/>
<evidence type="ECO:0008006" key="7">
    <source>
        <dbReference type="Google" id="ProtNLM"/>
    </source>
</evidence>
<dbReference type="Pfam" id="PF01968">
    <property type="entry name" value="Hydantoinase_A"/>
    <property type="match status" value="1"/>
</dbReference>
<dbReference type="Pfam" id="PF20906">
    <property type="entry name" value="S-Me-THD_C"/>
    <property type="match status" value="1"/>
</dbReference>
<dbReference type="EMBL" id="SKBQ01000021">
    <property type="protein sequence ID" value="TPX15444.1"/>
    <property type="molecule type" value="Genomic_DNA"/>
</dbReference>
<dbReference type="GO" id="GO:0016787">
    <property type="term" value="F:hydrolase activity"/>
    <property type="evidence" value="ECO:0007669"/>
    <property type="project" value="InterPro"/>
</dbReference>
<dbReference type="InterPro" id="IPR043129">
    <property type="entry name" value="ATPase_NBD"/>
</dbReference>
<dbReference type="SUPFAM" id="SSF53067">
    <property type="entry name" value="Actin-like ATPase domain"/>
    <property type="match status" value="2"/>
</dbReference>
<evidence type="ECO:0000259" key="2">
    <source>
        <dbReference type="Pfam" id="PF05378"/>
    </source>
</evidence>
<accession>A0A507BA05</accession>
<dbReference type="InterPro" id="IPR027479">
    <property type="entry name" value="S-Me-THD_N_sf"/>
</dbReference>
<dbReference type="AlphaFoldDB" id="A0A507BA05"/>
<feature type="domain" description="S-Me-THD N-terminal" evidence="3">
    <location>
        <begin position="611"/>
        <end position="769"/>
    </location>
</feature>
<reference evidence="5 6" key="1">
    <citation type="submission" date="2019-06" db="EMBL/GenBank/DDBJ databases">
        <title>Draft genome sequence of the filamentous fungus Phialemoniopsis curvata isolated from diesel fuel.</title>
        <authorList>
            <person name="Varaljay V.A."/>
            <person name="Lyon W.J."/>
            <person name="Crouch A.L."/>
            <person name="Drake C.E."/>
            <person name="Hollomon J.M."/>
            <person name="Nadeau L.J."/>
            <person name="Nunn H.S."/>
            <person name="Stevenson B.S."/>
            <person name="Bojanowski C.L."/>
            <person name="Crookes-Goodson W.J."/>
        </authorList>
    </citation>
    <scope>NUCLEOTIDE SEQUENCE [LARGE SCALE GENOMIC DNA]</scope>
    <source>
        <strain evidence="5 6">D216</strain>
    </source>
</reference>
<organism evidence="5 6">
    <name type="scientific">Thyridium curvatum</name>
    <dbReference type="NCBI Taxonomy" id="1093900"/>
    <lineage>
        <taxon>Eukaryota</taxon>
        <taxon>Fungi</taxon>
        <taxon>Dikarya</taxon>
        <taxon>Ascomycota</taxon>
        <taxon>Pezizomycotina</taxon>
        <taxon>Sordariomycetes</taxon>
        <taxon>Sordariomycetidae</taxon>
        <taxon>Thyridiales</taxon>
        <taxon>Thyridiaceae</taxon>
        <taxon>Thyridium</taxon>
    </lineage>
</organism>
<feature type="domain" description="S-Me-THD-like C-terminal" evidence="4">
    <location>
        <begin position="775"/>
        <end position="982"/>
    </location>
</feature>
<dbReference type="Gene3D" id="3.30.420.40">
    <property type="match status" value="1"/>
</dbReference>
<evidence type="ECO:0000259" key="4">
    <source>
        <dbReference type="Pfam" id="PF20906"/>
    </source>
</evidence>
<dbReference type="Pfam" id="PF06032">
    <property type="entry name" value="S-Me-THD_N"/>
    <property type="match status" value="1"/>
</dbReference>
<feature type="domain" description="Hydantoinase A/oxoprolinase" evidence="1">
    <location>
        <begin position="205"/>
        <end position="395"/>
    </location>
</feature>
<evidence type="ECO:0000313" key="6">
    <source>
        <dbReference type="Proteomes" id="UP000319257"/>
    </source>
</evidence>
<dbReference type="InterPro" id="IPR048350">
    <property type="entry name" value="S-Me-THD-like_C"/>
</dbReference>
<dbReference type="InterPro" id="IPR045079">
    <property type="entry name" value="Oxoprolinase-like"/>
</dbReference>
<gene>
    <name evidence="5" type="ORF">E0L32_004424</name>
</gene>
<protein>
    <recommendedName>
        <fullName evidence="7">Hydantoinase</fullName>
    </recommendedName>
</protein>
<feature type="domain" description="Hydantoinase/oxoprolinase N-terminal" evidence="2">
    <location>
        <begin position="5"/>
        <end position="183"/>
    </location>
</feature>
<dbReference type="Pfam" id="PF05378">
    <property type="entry name" value="Hydant_A_N"/>
    <property type="match status" value="1"/>
</dbReference>
<dbReference type="InterPro" id="IPR002821">
    <property type="entry name" value="Hydantoinase_A"/>
</dbReference>
<dbReference type="InterPro" id="IPR024071">
    <property type="entry name" value="S-Me-THD_C_sf"/>
</dbReference>
<dbReference type="Proteomes" id="UP000319257">
    <property type="component" value="Unassembled WGS sequence"/>
</dbReference>
<name>A0A507BA05_9PEZI</name>
<dbReference type="GeneID" id="41971871"/>
<evidence type="ECO:0000259" key="1">
    <source>
        <dbReference type="Pfam" id="PF01968"/>
    </source>
</evidence>
<dbReference type="SUPFAM" id="SSF160991">
    <property type="entry name" value="CV3147-like"/>
    <property type="match status" value="1"/>
</dbReference>
<evidence type="ECO:0000259" key="3">
    <source>
        <dbReference type="Pfam" id="PF06032"/>
    </source>
</evidence>
<dbReference type="Gene3D" id="3.40.1610.10">
    <property type="entry name" value="CV3147-like domain"/>
    <property type="match status" value="1"/>
</dbReference>